<dbReference type="EMBL" id="VDGH01000009">
    <property type="protein sequence ID" value="TQR11413.1"/>
    <property type="molecule type" value="Genomic_DNA"/>
</dbReference>
<dbReference type="AlphaFoldDB" id="A0A544T1U1"/>
<name>A0A544T1U1_9BACI</name>
<keyword evidence="2" id="KW-1185">Reference proteome</keyword>
<reference evidence="1 2" key="1">
    <citation type="submission" date="2019-05" db="EMBL/GenBank/DDBJ databases">
        <title>Psychrobacillus vulpis sp. nov., a new species isolated from feces of a red fox that inhabits in The Tablas de Daimiel Natural Park, Albacete, Spain.</title>
        <authorList>
            <person name="Rodriguez M."/>
            <person name="Reina J.C."/>
            <person name="Bejar V."/>
            <person name="Llamas I."/>
        </authorList>
    </citation>
    <scope>NUCLEOTIDE SEQUENCE [LARGE SCALE GENOMIC DNA]</scope>
    <source>
        <strain evidence="1 2">NEAU-3TGS17</strain>
    </source>
</reference>
<sequence>MTDEQKEKLDTIVDALEHKVPREVLVKAIEKIKSMNDEELRGLHFVMDLMNKHDIDINLYEETTNL</sequence>
<dbReference type="Proteomes" id="UP000317316">
    <property type="component" value="Unassembled WGS sequence"/>
</dbReference>
<organism evidence="1 2">
    <name type="scientific">Psychrobacillus lasiicapitis</name>
    <dbReference type="NCBI Taxonomy" id="1636719"/>
    <lineage>
        <taxon>Bacteria</taxon>
        <taxon>Bacillati</taxon>
        <taxon>Bacillota</taxon>
        <taxon>Bacilli</taxon>
        <taxon>Bacillales</taxon>
        <taxon>Bacillaceae</taxon>
        <taxon>Psychrobacillus</taxon>
    </lineage>
</organism>
<gene>
    <name evidence="1" type="ORF">FG382_15825</name>
</gene>
<dbReference type="RefSeq" id="WP_142539858.1">
    <property type="nucleotide sequence ID" value="NZ_BMIE01000007.1"/>
</dbReference>
<accession>A0A544T1U1</accession>
<protein>
    <submittedName>
        <fullName evidence="1">Uncharacterized protein</fullName>
    </submittedName>
</protein>
<evidence type="ECO:0000313" key="2">
    <source>
        <dbReference type="Proteomes" id="UP000317316"/>
    </source>
</evidence>
<comment type="caution">
    <text evidence="1">The sequence shown here is derived from an EMBL/GenBank/DDBJ whole genome shotgun (WGS) entry which is preliminary data.</text>
</comment>
<evidence type="ECO:0000313" key="1">
    <source>
        <dbReference type="EMBL" id="TQR11413.1"/>
    </source>
</evidence>
<proteinExistence type="predicted"/>